<dbReference type="Pfam" id="PF01636">
    <property type="entry name" value="APH"/>
    <property type="match status" value="1"/>
</dbReference>
<dbReference type="SUPFAM" id="SSF56112">
    <property type="entry name" value="Protein kinase-like (PK-like)"/>
    <property type="match status" value="1"/>
</dbReference>
<protein>
    <submittedName>
        <fullName evidence="3">Ser/Thr protein kinase RdoA involved in Cpx stress response, MazF antagonist</fullName>
    </submittedName>
</protein>
<dbReference type="Proteomes" id="UP000242662">
    <property type="component" value="Unassembled WGS sequence"/>
</dbReference>
<name>A0A1G6IRA0_9BACI</name>
<dbReference type="PANTHER" id="PTHR21064">
    <property type="entry name" value="AMINOGLYCOSIDE PHOSPHOTRANSFERASE DOMAIN-CONTAINING PROTEIN-RELATED"/>
    <property type="match status" value="1"/>
</dbReference>
<dbReference type="RefSeq" id="WP_176763840.1">
    <property type="nucleotide sequence ID" value="NZ_FMYM01000005.1"/>
</dbReference>
<organism evidence="3 4">
    <name type="scientific">Shouchella lonarensis</name>
    <dbReference type="NCBI Taxonomy" id="1464122"/>
    <lineage>
        <taxon>Bacteria</taxon>
        <taxon>Bacillati</taxon>
        <taxon>Bacillota</taxon>
        <taxon>Bacilli</taxon>
        <taxon>Bacillales</taxon>
        <taxon>Bacillaceae</taxon>
        <taxon>Shouchella</taxon>
    </lineage>
</organism>
<dbReference type="InterPro" id="IPR011009">
    <property type="entry name" value="Kinase-like_dom_sf"/>
</dbReference>
<gene>
    <name evidence="3" type="ORF">SAMN05421737_105134</name>
</gene>
<evidence type="ECO:0000256" key="1">
    <source>
        <dbReference type="ARBA" id="ARBA00038240"/>
    </source>
</evidence>
<dbReference type="EMBL" id="FMYM01000005">
    <property type="protein sequence ID" value="SDC08555.1"/>
    <property type="molecule type" value="Genomic_DNA"/>
</dbReference>
<feature type="domain" description="Aminoglycoside phosphotransferase" evidence="2">
    <location>
        <begin position="25"/>
        <end position="237"/>
    </location>
</feature>
<keyword evidence="3" id="KW-0808">Transferase</keyword>
<proteinExistence type="inferred from homology"/>
<dbReference type="InterPro" id="IPR050249">
    <property type="entry name" value="Pseudomonas-type_ThrB"/>
</dbReference>
<dbReference type="STRING" id="1464122.SAMN05421737_105134"/>
<evidence type="ECO:0000313" key="4">
    <source>
        <dbReference type="Proteomes" id="UP000242662"/>
    </source>
</evidence>
<comment type="similarity">
    <text evidence="1">Belongs to the pseudomonas-type ThrB family.</text>
</comment>
<evidence type="ECO:0000259" key="2">
    <source>
        <dbReference type="Pfam" id="PF01636"/>
    </source>
</evidence>
<dbReference type="AlphaFoldDB" id="A0A1G6IRA0"/>
<accession>A0A1G6IRA0</accession>
<keyword evidence="4" id="KW-1185">Reference proteome</keyword>
<reference evidence="4" key="1">
    <citation type="submission" date="2016-09" db="EMBL/GenBank/DDBJ databases">
        <authorList>
            <person name="Varghese N."/>
            <person name="Submissions S."/>
        </authorList>
    </citation>
    <scope>NUCLEOTIDE SEQUENCE [LARGE SCALE GENOMIC DNA]</scope>
    <source>
        <strain evidence="4">25nlg</strain>
    </source>
</reference>
<sequence length="319" mass="37031">MIPTSVLNEAATRFSLDPESIEPLGGFDQNVFLSPLPEPGIVLKFSPVTQLLASKREIAWIQHLRTCGLSLACPIRSHANHWIETIETAEQPFIVTAAQKVAGAPPNMIQEWEPHANLFTQWGAFLGAIHRETRQFHVPTELPDFPDFDKHTWWDSLTPDRDDPLHAHWMKALDTLQSWSRDKRDYGVIHGDLHAHNFHWHNGKITGFDFGDGEKHWYLYDLAIALYHTLDVFPREEVEKRNALAHDLWTGLHTGYKTAHPDSVLLEERLITLLNYRRLFSHLYLRTNLDEKRLTPKLKRFLSQQEQEILIEKPVWSPR</sequence>
<dbReference type="GO" id="GO:0009088">
    <property type="term" value="P:threonine biosynthetic process"/>
    <property type="evidence" value="ECO:0007669"/>
    <property type="project" value="TreeGrafter"/>
</dbReference>
<keyword evidence="3" id="KW-0418">Kinase</keyword>
<dbReference type="InterPro" id="IPR002575">
    <property type="entry name" value="Aminoglycoside_PTrfase"/>
</dbReference>
<evidence type="ECO:0000313" key="3">
    <source>
        <dbReference type="EMBL" id="SDC08555.1"/>
    </source>
</evidence>
<dbReference type="Gene3D" id="3.90.1200.10">
    <property type="match status" value="1"/>
</dbReference>
<dbReference type="PANTHER" id="PTHR21064:SF6">
    <property type="entry name" value="AMINOGLYCOSIDE PHOSPHOTRANSFERASE DOMAIN-CONTAINING PROTEIN"/>
    <property type="match status" value="1"/>
</dbReference>
<dbReference type="GO" id="GO:0004413">
    <property type="term" value="F:homoserine kinase activity"/>
    <property type="evidence" value="ECO:0007669"/>
    <property type="project" value="TreeGrafter"/>
</dbReference>